<organism evidence="2">
    <name type="scientific">viral metagenome</name>
    <dbReference type="NCBI Taxonomy" id="1070528"/>
    <lineage>
        <taxon>unclassified sequences</taxon>
        <taxon>metagenomes</taxon>
        <taxon>organismal metagenomes</taxon>
    </lineage>
</organism>
<sequence length="229" mass="26036">MRWNIAVSLTAAAFHAATFVVASNKKVPEYRAYLLFTGFFMIMELFQASQWWIGDVTVGCTEFNRTMTMMAYLLIWFQPYLFAVIGDRSRLHSVQVRLQYAKKVAHMTLWYAMINLFAGMSTRPSYQLPRSNFGLETCTTVGPHGHLAWSFAPLTIVYGPTHFVYVILILATISFYPRPLLFTIGVGWIATLFVSTYLVGAGAELPAFWFLLSVFVDIPILARVLLYRA</sequence>
<protein>
    <submittedName>
        <fullName evidence="2">Uncharacterized protein</fullName>
    </submittedName>
</protein>
<feature type="transmembrane region" description="Helical" evidence="1">
    <location>
        <begin position="180"/>
        <end position="201"/>
    </location>
</feature>
<keyword evidence="1" id="KW-0472">Membrane</keyword>
<feature type="transmembrane region" description="Helical" evidence="1">
    <location>
        <begin position="30"/>
        <end position="49"/>
    </location>
</feature>
<accession>A0A6C0IYL3</accession>
<proteinExistence type="predicted"/>
<feature type="transmembrane region" description="Helical" evidence="1">
    <location>
        <begin position="146"/>
        <end position="173"/>
    </location>
</feature>
<evidence type="ECO:0000256" key="1">
    <source>
        <dbReference type="SAM" id="Phobius"/>
    </source>
</evidence>
<feature type="transmembrane region" description="Helical" evidence="1">
    <location>
        <begin position="107"/>
        <end position="126"/>
    </location>
</feature>
<dbReference type="AlphaFoldDB" id="A0A6C0IYL3"/>
<keyword evidence="1" id="KW-1133">Transmembrane helix</keyword>
<dbReference type="InterPro" id="IPR043912">
    <property type="entry name" value="DUF5765"/>
</dbReference>
<evidence type="ECO:0000313" key="2">
    <source>
        <dbReference type="EMBL" id="QHT97669.1"/>
    </source>
</evidence>
<dbReference type="EMBL" id="MN740283">
    <property type="protein sequence ID" value="QHT97669.1"/>
    <property type="molecule type" value="Genomic_DNA"/>
</dbReference>
<keyword evidence="1" id="KW-0812">Transmembrane</keyword>
<dbReference type="Pfam" id="PF19069">
    <property type="entry name" value="DUF5765"/>
    <property type="match status" value="1"/>
</dbReference>
<feature type="transmembrane region" description="Helical" evidence="1">
    <location>
        <begin position="69"/>
        <end position="86"/>
    </location>
</feature>
<reference evidence="2" key="1">
    <citation type="journal article" date="2020" name="Nature">
        <title>Giant virus diversity and host interactions through global metagenomics.</title>
        <authorList>
            <person name="Schulz F."/>
            <person name="Roux S."/>
            <person name="Paez-Espino D."/>
            <person name="Jungbluth S."/>
            <person name="Walsh D.A."/>
            <person name="Denef V.J."/>
            <person name="McMahon K.D."/>
            <person name="Konstantinidis K.T."/>
            <person name="Eloe-Fadrosh E.A."/>
            <person name="Kyrpides N.C."/>
            <person name="Woyke T."/>
        </authorList>
    </citation>
    <scope>NUCLEOTIDE SEQUENCE</scope>
    <source>
        <strain evidence="2">GVMAG-M-3300025572-1</strain>
    </source>
</reference>
<feature type="transmembrane region" description="Helical" evidence="1">
    <location>
        <begin position="207"/>
        <end position="226"/>
    </location>
</feature>
<name>A0A6C0IYL3_9ZZZZ</name>